<evidence type="ECO:0000313" key="2">
    <source>
        <dbReference type="EMBL" id="PRC91046.1"/>
    </source>
</evidence>
<comment type="caution">
    <text evidence="2">The sequence shown here is derived from an EMBL/GenBank/DDBJ whole genome shotgun (WGS) entry which is preliminary data.</text>
</comment>
<gene>
    <name evidence="2" type="ORF">S2091_4234</name>
</gene>
<reference evidence="2 3" key="1">
    <citation type="submission" date="2018-02" db="EMBL/GenBank/DDBJ databases">
        <title>Solimicrobium silvestre gen. nov., sp. nov., isolated from alpine forest soil.</title>
        <authorList>
            <person name="Margesin R."/>
            <person name="Albuquerque L."/>
            <person name="Zhang D.-C."/>
            <person name="Froufe H.J.C."/>
            <person name="Severino R."/>
            <person name="Roxo I."/>
            <person name="Egas C."/>
            <person name="Da Costa M.S."/>
        </authorList>
    </citation>
    <scope>NUCLEOTIDE SEQUENCE [LARGE SCALE GENOMIC DNA]</scope>
    <source>
        <strain evidence="2 3">S20-91</strain>
    </source>
</reference>
<keyword evidence="1" id="KW-0732">Signal</keyword>
<dbReference type="Pfam" id="PF05960">
    <property type="entry name" value="DUF885"/>
    <property type="match status" value="1"/>
</dbReference>
<dbReference type="PANTHER" id="PTHR33361">
    <property type="entry name" value="GLR0591 PROTEIN"/>
    <property type="match status" value="1"/>
</dbReference>
<evidence type="ECO:0000313" key="3">
    <source>
        <dbReference type="Proteomes" id="UP000237839"/>
    </source>
</evidence>
<dbReference type="OrthoDB" id="9760040at2"/>
<evidence type="ECO:0000256" key="1">
    <source>
        <dbReference type="SAM" id="SignalP"/>
    </source>
</evidence>
<dbReference type="RefSeq" id="WP_105533965.1">
    <property type="nucleotide sequence ID" value="NZ_PUGF01000030.1"/>
</dbReference>
<proteinExistence type="predicted"/>
<keyword evidence="3" id="KW-1185">Reference proteome</keyword>
<dbReference type="AlphaFoldDB" id="A0A2S9GTM7"/>
<protein>
    <recommendedName>
        <fullName evidence="4">DUF885 domain-containing protein</fullName>
    </recommendedName>
</protein>
<feature type="signal peptide" evidence="1">
    <location>
        <begin position="1"/>
        <end position="25"/>
    </location>
</feature>
<accession>A0A2S9GTM7</accession>
<sequence length="596" mass="66632">MIKQSFKVVSALLITFALSPMQSYAGTDSAATASVKSVFEEYWQDQLIDNPERATLLGDNRYSDRLHDLSPKATAKRKSDRLSFEKRLNGIDTQGLNAEDQISLSILRYQTHKNIVLDAIFGDLPFSADDLPFAITQMNGLQLGIPQLLRATSLKTTKDVEMLIKRLDALPVYIDQLTYVLRAGVKSGWMPAAITLKKVPSQFDPLLTTALENNPMFQPFIKLPNGISVADQDKLRKEAKEVILQHALPALGKLQTFLATEYLPAASEHIAASQLPGKLAFYQAMLVSSNTTLKTPEEIHQIGLSEVDKIEKAMLDVMKETGFKGTPAEFNLFMNTDPQFFFSNPEAMLASYRDIAKRIDARLPEQFETLPRLPYGIRAMMPSEGDGPEHYTTGALDGSRAGYFEANVNNLKRRANWSMEDLVLHEAVPGHHLQIARAGELTGFPTFRRAYFNSGYGEGWALYAESLGYDLGMYTSPYTRYGYLSSQIFRACRLVVDTGIHAFGMTREEAIDYLITHAAVTHDFAVAEVDRYIVWPGQATGYKLGQLEIIALRNKAEKTLGAKFDIRKFNNQVVDHGGLPLEILNNVINQWIVTQQ</sequence>
<dbReference type="InterPro" id="IPR010281">
    <property type="entry name" value="DUF885"/>
</dbReference>
<evidence type="ECO:0008006" key="4">
    <source>
        <dbReference type="Google" id="ProtNLM"/>
    </source>
</evidence>
<dbReference type="Proteomes" id="UP000237839">
    <property type="component" value="Unassembled WGS sequence"/>
</dbReference>
<name>A0A2S9GTM7_9BURK</name>
<dbReference type="PANTHER" id="PTHR33361:SF2">
    <property type="entry name" value="DUF885 DOMAIN-CONTAINING PROTEIN"/>
    <property type="match status" value="1"/>
</dbReference>
<organism evidence="2 3">
    <name type="scientific">Solimicrobium silvestre</name>
    <dbReference type="NCBI Taxonomy" id="2099400"/>
    <lineage>
        <taxon>Bacteria</taxon>
        <taxon>Pseudomonadati</taxon>
        <taxon>Pseudomonadota</taxon>
        <taxon>Betaproteobacteria</taxon>
        <taxon>Burkholderiales</taxon>
        <taxon>Oxalobacteraceae</taxon>
        <taxon>Solimicrobium</taxon>
    </lineage>
</organism>
<dbReference type="EMBL" id="PUGF01000030">
    <property type="protein sequence ID" value="PRC91046.1"/>
    <property type="molecule type" value="Genomic_DNA"/>
</dbReference>
<feature type="chain" id="PRO_5015510328" description="DUF885 domain-containing protein" evidence="1">
    <location>
        <begin position="26"/>
        <end position="596"/>
    </location>
</feature>